<keyword evidence="3" id="KW-1133">Transmembrane helix</keyword>
<dbReference type="HOGENOM" id="CLU_429719_0_0_1"/>
<evidence type="ECO:0000256" key="4">
    <source>
        <dbReference type="ARBA" id="ARBA00023136"/>
    </source>
</evidence>
<evidence type="ECO:0000313" key="6">
    <source>
        <dbReference type="Proteomes" id="UP000053758"/>
    </source>
</evidence>
<dbReference type="InterPro" id="IPR008521">
    <property type="entry name" value="Mg_trans_NIPA"/>
</dbReference>
<dbReference type="GO" id="GO:0016020">
    <property type="term" value="C:membrane"/>
    <property type="evidence" value="ECO:0007669"/>
    <property type="project" value="UniProtKB-SubCell"/>
</dbReference>
<dbReference type="RefSeq" id="XP_014657712.1">
    <property type="nucleotide sequence ID" value="XM_014802226.1"/>
</dbReference>
<dbReference type="PANTHER" id="PTHR12570:SF65">
    <property type="entry name" value="MAGNESIUM TRANSPORTER NIPA9-RELATED"/>
    <property type="match status" value="1"/>
</dbReference>
<evidence type="ECO:0000256" key="1">
    <source>
        <dbReference type="ARBA" id="ARBA00004141"/>
    </source>
</evidence>
<evidence type="ECO:0000313" key="5">
    <source>
        <dbReference type="EMBL" id="GAK64072.1"/>
    </source>
</evidence>
<dbReference type="OrthoDB" id="165382at2759"/>
<protein>
    <submittedName>
        <fullName evidence="5">DUF803 domain membrane protein</fullName>
    </submittedName>
</protein>
<sequence length="670" mass="70527">MLSASRTWIGVVVAVAGNVTISLALNCQKLAHTRLQHAHQGHPDSGHASTNDADGHAAEGSASSSSEDVQSHGEHSRSTHRHHNSDQDDSRNTQNGNQKLHKDHGDQIGHNGNGNGNGSGNGNGNSNGMDTMFLHSKLWWLGLALMTVGEAGNFISYGFAPASLVAPLGAVALLSNVIISPILLGERFKPSDIGGILLAIIGAVTVVFSSKQNDVRLDPTQLLQAIKRLEFVIYSAVSVSSGVLLAFLSTTSLGDRWVLIDVGTCAIFGGFTVLSTKGISSLISGGQPIEALKFPITYMLVLVLAATAVVQITYLNRALQRFDSREVIPAQFVFFTISAIVGSAILYRDFENMDAHRLINFLFGCLTTFAGVFVLTWRSNGSGEHGEEEEQEQMSGSEEEGLDATAAEEGGEGGEAEPLLSRSWHGAERFEDASPHGKKKGRTRVDFLQPAFEEGRLPPSNALRVPGGARQTSSGARPRSRTNSPHKASARLSGSFERASGLSRSATNQASAGLLSSSSSAGLRTPKLSLISMDRPTGLSAGHYLLLATPPPSFSLNPVPPVATSRSGLSRAIPQYGATGNKGGPSAFLPLPVTMATSSSSSGRNASQSSQQQPSASSATIPQGDPTAAESIVTPVAETTAVNEPDELAERFAEHVSPAHASRNHSPRRT</sequence>
<comment type="subcellular location">
    <subcellularLocation>
        <location evidence="1">Membrane</location>
        <topology evidence="1">Multi-pass membrane protein</topology>
    </subcellularLocation>
</comment>
<name>A0A081CBM6_PSEA2</name>
<dbReference type="InterPro" id="IPR037185">
    <property type="entry name" value="EmrE-like"/>
</dbReference>
<dbReference type="PANTHER" id="PTHR12570">
    <property type="match status" value="1"/>
</dbReference>
<dbReference type="GO" id="GO:0015095">
    <property type="term" value="F:magnesium ion transmembrane transporter activity"/>
    <property type="evidence" value="ECO:0007669"/>
    <property type="project" value="InterPro"/>
</dbReference>
<dbReference type="AlphaFoldDB" id="A0A081CBM6"/>
<reference evidence="6" key="1">
    <citation type="journal article" date="2014" name="Genome Announc.">
        <title>Draft Genome Sequence of the Yeast Pseudozyma antarctica Type Strain JCM10317, a Producer of the Glycolipid Biosurfactants, Mannosylerythritol Lipids.</title>
        <authorList>
            <person name="Saika A."/>
            <person name="Koike H."/>
            <person name="Hori T."/>
            <person name="Fukuoka T."/>
            <person name="Sato S."/>
            <person name="Habe H."/>
            <person name="Kitamoto D."/>
            <person name="Morita T."/>
        </authorList>
    </citation>
    <scope>NUCLEOTIDE SEQUENCE [LARGE SCALE GENOMIC DNA]</scope>
    <source>
        <strain evidence="6">JCM 10317</strain>
    </source>
</reference>
<dbReference type="Proteomes" id="UP000053758">
    <property type="component" value="Unassembled WGS sequence"/>
</dbReference>
<dbReference type="SUPFAM" id="SSF103481">
    <property type="entry name" value="Multidrug resistance efflux transporter EmrE"/>
    <property type="match status" value="1"/>
</dbReference>
<dbReference type="Pfam" id="PF05653">
    <property type="entry name" value="Mg_trans_NIPA"/>
    <property type="match status" value="1"/>
</dbReference>
<organism evidence="5 6">
    <name type="scientific">Pseudozyma antarctica</name>
    <name type="common">Yeast</name>
    <name type="synonym">Candida antarctica</name>
    <dbReference type="NCBI Taxonomy" id="84753"/>
    <lineage>
        <taxon>Eukaryota</taxon>
        <taxon>Fungi</taxon>
        <taxon>Dikarya</taxon>
        <taxon>Basidiomycota</taxon>
        <taxon>Ustilaginomycotina</taxon>
        <taxon>Ustilaginomycetes</taxon>
        <taxon>Ustilaginales</taxon>
        <taxon>Ustilaginaceae</taxon>
        <taxon>Moesziomyces</taxon>
    </lineage>
</organism>
<proteinExistence type="predicted"/>
<gene>
    <name evidence="5" type="ORF">PAN0_004d2281</name>
</gene>
<keyword evidence="2" id="KW-0812">Transmembrane</keyword>
<keyword evidence="4" id="KW-0472">Membrane</keyword>
<evidence type="ECO:0000256" key="2">
    <source>
        <dbReference type="ARBA" id="ARBA00022692"/>
    </source>
</evidence>
<dbReference type="EMBL" id="DF830071">
    <property type="protein sequence ID" value="GAK64072.1"/>
    <property type="molecule type" value="Genomic_DNA"/>
</dbReference>
<evidence type="ECO:0000256" key="3">
    <source>
        <dbReference type="ARBA" id="ARBA00022989"/>
    </source>
</evidence>
<dbReference type="GeneID" id="26303213"/>
<accession>A0A081CBM6</accession>
<keyword evidence="6" id="KW-1185">Reference proteome</keyword>